<evidence type="ECO:0000256" key="5">
    <source>
        <dbReference type="ARBA" id="ARBA00023242"/>
    </source>
</evidence>
<evidence type="ECO:0000256" key="2">
    <source>
        <dbReference type="ARBA" id="ARBA00007646"/>
    </source>
</evidence>
<gene>
    <name evidence="6" type="ORF">AB1Y20_010202</name>
</gene>
<dbReference type="InterPro" id="IPR003162">
    <property type="entry name" value="TFIID-31"/>
</dbReference>
<dbReference type="PANTHER" id="PTHR48068">
    <property type="entry name" value="TAF9 RNA POLYMERASE II, TATA BOX-BINDING PROTEIN (TBP)-ASSOCIATED FACTOR"/>
    <property type="match status" value="1"/>
</dbReference>
<dbReference type="GO" id="GO:0016251">
    <property type="term" value="F:RNA polymerase II general transcription initiation factor activity"/>
    <property type="evidence" value="ECO:0007669"/>
    <property type="project" value="TreeGrafter"/>
</dbReference>
<comment type="similarity">
    <text evidence="2">Belongs to the TAF9 family.</text>
</comment>
<evidence type="ECO:0008006" key="8">
    <source>
        <dbReference type="Google" id="ProtNLM"/>
    </source>
</evidence>
<organism evidence="6 7">
    <name type="scientific">Prymnesium parvum</name>
    <name type="common">Toxic golden alga</name>
    <dbReference type="NCBI Taxonomy" id="97485"/>
    <lineage>
        <taxon>Eukaryota</taxon>
        <taxon>Haptista</taxon>
        <taxon>Haptophyta</taxon>
        <taxon>Prymnesiophyceae</taxon>
        <taxon>Prymnesiales</taxon>
        <taxon>Prymnesiaceae</taxon>
        <taxon>Prymnesium</taxon>
    </lineage>
</organism>
<dbReference type="GO" id="GO:0046982">
    <property type="term" value="F:protein heterodimerization activity"/>
    <property type="evidence" value="ECO:0007669"/>
    <property type="project" value="InterPro"/>
</dbReference>
<evidence type="ECO:0000256" key="3">
    <source>
        <dbReference type="ARBA" id="ARBA00023015"/>
    </source>
</evidence>
<dbReference type="Pfam" id="PF02291">
    <property type="entry name" value="TFIID-31kDa"/>
    <property type="match status" value="1"/>
</dbReference>
<dbReference type="Gene3D" id="1.10.20.10">
    <property type="entry name" value="Histone, subunit A"/>
    <property type="match status" value="1"/>
</dbReference>
<evidence type="ECO:0000313" key="7">
    <source>
        <dbReference type="Proteomes" id="UP001515480"/>
    </source>
</evidence>
<sequence>MCQAQGQPRDASTVLAILRSMGVEDFEPSVLHQLMAYMHRYCAEVFHDGADFAEHSGRAGQLECEDVLLAVRLREKAAQTVVPPLIDWLARTRNKEKLPAPHPSLKSMPQLELCLMQPNYQQMPAGARGRGDEELRS</sequence>
<dbReference type="Proteomes" id="UP001515480">
    <property type="component" value="Unassembled WGS sequence"/>
</dbReference>
<evidence type="ECO:0000256" key="1">
    <source>
        <dbReference type="ARBA" id="ARBA00004123"/>
    </source>
</evidence>
<comment type="subcellular location">
    <subcellularLocation>
        <location evidence="1">Nucleus</location>
    </subcellularLocation>
</comment>
<dbReference type="EMBL" id="JBGBPQ010000002">
    <property type="protein sequence ID" value="KAL1528879.1"/>
    <property type="molecule type" value="Genomic_DNA"/>
</dbReference>
<keyword evidence="4" id="KW-0804">Transcription</keyword>
<evidence type="ECO:0000313" key="6">
    <source>
        <dbReference type="EMBL" id="KAL1528879.1"/>
    </source>
</evidence>
<dbReference type="GO" id="GO:0051123">
    <property type="term" value="P:RNA polymerase II preinitiation complex assembly"/>
    <property type="evidence" value="ECO:0007669"/>
    <property type="project" value="TreeGrafter"/>
</dbReference>
<dbReference type="CDD" id="cd07979">
    <property type="entry name" value="HFD_TAF9"/>
    <property type="match status" value="1"/>
</dbReference>
<protein>
    <recommendedName>
        <fullName evidence="8">Transcription initiation factor TFIID subunit 9</fullName>
    </recommendedName>
</protein>
<dbReference type="PANTHER" id="PTHR48068:SF4">
    <property type="entry name" value="TATA-BOX BINDING PROTEIN ASSOCIATED FACTOR 9"/>
    <property type="match status" value="1"/>
</dbReference>
<reference evidence="6 7" key="1">
    <citation type="journal article" date="2024" name="Science">
        <title>Giant polyketide synthase enzymes in the biosynthesis of giant marine polyether toxins.</title>
        <authorList>
            <person name="Fallon T.R."/>
            <person name="Shende V.V."/>
            <person name="Wierzbicki I.H."/>
            <person name="Pendleton A.L."/>
            <person name="Watervoot N.F."/>
            <person name="Auber R.P."/>
            <person name="Gonzalez D.J."/>
            <person name="Wisecaver J.H."/>
            <person name="Moore B.S."/>
        </authorList>
    </citation>
    <scope>NUCLEOTIDE SEQUENCE [LARGE SCALE GENOMIC DNA]</scope>
    <source>
        <strain evidence="6 7">12B1</strain>
    </source>
</reference>
<dbReference type="GO" id="GO:0003713">
    <property type="term" value="F:transcription coactivator activity"/>
    <property type="evidence" value="ECO:0007669"/>
    <property type="project" value="TreeGrafter"/>
</dbReference>
<dbReference type="AlphaFoldDB" id="A0AB34K8T2"/>
<proteinExistence type="inferred from homology"/>
<dbReference type="GO" id="GO:0005669">
    <property type="term" value="C:transcription factor TFIID complex"/>
    <property type="evidence" value="ECO:0007669"/>
    <property type="project" value="TreeGrafter"/>
</dbReference>
<dbReference type="GO" id="GO:0000124">
    <property type="term" value="C:SAGA complex"/>
    <property type="evidence" value="ECO:0007669"/>
    <property type="project" value="TreeGrafter"/>
</dbReference>
<keyword evidence="7" id="KW-1185">Reference proteome</keyword>
<keyword evidence="5" id="KW-0539">Nucleus</keyword>
<keyword evidence="3" id="KW-0805">Transcription regulation</keyword>
<comment type="caution">
    <text evidence="6">The sequence shown here is derived from an EMBL/GenBank/DDBJ whole genome shotgun (WGS) entry which is preliminary data.</text>
</comment>
<dbReference type="InterPro" id="IPR009072">
    <property type="entry name" value="Histone-fold"/>
</dbReference>
<accession>A0AB34K8T2</accession>
<dbReference type="InterPro" id="IPR051431">
    <property type="entry name" value="TFIID_subunit_9"/>
</dbReference>
<dbReference type="SUPFAM" id="SSF47113">
    <property type="entry name" value="Histone-fold"/>
    <property type="match status" value="1"/>
</dbReference>
<name>A0AB34K8T2_PRYPA</name>
<evidence type="ECO:0000256" key="4">
    <source>
        <dbReference type="ARBA" id="ARBA00023163"/>
    </source>
</evidence>